<evidence type="ECO:0000313" key="1">
    <source>
        <dbReference type="EMBL" id="KAI3757703.1"/>
    </source>
</evidence>
<gene>
    <name evidence="1" type="ORF">L6452_05246</name>
</gene>
<reference evidence="1 2" key="2">
    <citation type="journal article" date="2022" name="Mol. Ecol. Resour.">
        <title>The genomes of chicory, endive, great burdock and yacon provide insights into Asteraceae paleo-polyploidization history and plant inulin production.</title>
        <authorList>
            <person name="Fan W."/>
            <person name="Wang S."/>
            <person name="Wang H."/>
            <person name="Wang A."/>
            <person name="Jiang F."/>
            <person name="Liu H."/>
            <person name="Zhao H."/>
            <person name="Xu D."/>
            <person name="Zhang Y."/>
        </authorList>
    </citation>
    <scope>NUCLEOTIDE SEQUENCE [LARGE SCALE GENOMIC DNA]</scope>
    <source>
        <strain evidence="2">cv. Niubang</strain>
    </source>
</reference>
<organism evidence="1 2">
    <name type="scientific">Arctium lappa</name>
    <name type="common">Greater burdock</name>
    <name type="synonym">Lappa major</name>
    <dbReference type="NCBI Taxonomy" id="4217"/>
    <lineage>
        <taxon>Eukaryota</taxon>
        <taxon>Viridiplantae</taxon>
        <taxon>Streptophyta</taxon>
        <taxon>Embryophyta</taxon>
        <taxon>Tracheophyta</taxon>
        <taxon>Spermatophyta</taxon>
        <taxon>Magnoliopsida</taxon>
        <taxon>eudicotyledons</taxon>
        <taxon>Gunneridae</taxon>
        <taxon>Pentapetalae</taxon>
        <taxon>asterids</taxon>
        <taxon>campanulids</taxon>
        <taxon>Asterales</taxon>
        <taxon>Asteraceae</taxon>
        <taxon>Carduoideae</taxon>
        <taxon>Cardueae</taxon>
        <taxon>Arctiinae</taxon>
        <taxon>Arctium</taxon>
    </lineage>
</organism>
<keyword evidence="2" id="KW-1185">Reference proteome</keyword>
<name>A0ACB9EFA4_ARCLA</name>
<protein>
    <submittedName>
        <fullName evidence="1">Uncharacterized protein</fullName>
    </submittedName>
</protein>
<reference evidence="2" key="1">
    <citation type="journal article" date="2022" name="Mol. Ecol. Resour.">
        <title>The genomes of chicory, endive, great burdock and yacon provide insights into Asteraceae palaeo-polyploidization history and plant inulin production.</title>
        <authorList>
            <person name="Fan W."/>
            <person name="Wang S."/>
            <person name="Wang H."/>
            <person name="Wang A."/>
            <person name="Jiang F."/>
            <person name="Liu H."/>
            <person name="Zhao H."/>
            <person name="Xu D."/>
            <person name="Zhang Y."/>
        </authorList>
    </citation>
    <scope>NUCLEOTIDE SEQUENCE [LARGE SCALE GENOMIC DNA]</scope>
    <source>
        <strain evidence="2">cv. Niubang</strain>
    </source>
</reference>
<dbReference type="EMBL" id="CM042048">
    <property type="protein sequence ID" value="KAI3757703.1"/>
    <property type="molecule type" value="Genomic_DNA"/>
</dbReference>
<proteinExistence type="predicted"/>
<accession>A0ACB9EFA4</accession>
<dbReference type="Proteomes" id="UP001055879">
    <property type="component" value="Linkage Group LG02"/>
</dbReference>
<comment type="caution">
    <text evidence="1">The sequence shown here is derived from an EMBL/GenBank/DDBJ whole genome shotgun (WGS) entry which is preliminary data.</text>
</comment>
<evidence type="ECO:0000313" key="2">
    <source>
        <dbReference type="Proteomes" id="UP001055879"/>
    </source>
</evidence>
<sequence>MATGAAGDGMFQRLYDGCISTDEMVVRRRPYNSNCNCALHKYSGGGHCSPVEKVPYSMRRSWSEGRCRRTDGNKWRCRWPVLIPHQKYCECHIHRGRLRSRKPMEVHKTVSTSNKTISSLKPASNLQSVAINDARNHSKVHINKQSSYQ</sequence>